<dbReference type="Proteomes" id="UP000320095">
    <property type="component" value="Unassembled WGS sequence"/>
</dbReference>
<gene>
    <name evidence="1" type="ORF">EAH80_01275</name>
</gene>
<evidence type="ECO:0008006" key="3">
    <source>
        <dbReference type="Google" id="ProtNLM"/>
    </source>
</evidence>
<comment type="caution">
    <text evidence="1">The sequence shown here is derived from an EMBL/GenBank/DDBJ whole genome shotgun (WGS) entry which is preliminary data.</text>
</comment>
<dbReference type="OrthoDB" id="4557043at2"/>
<evidence type="ECO:0000313" key="2">
    <source>
        <dbReference type="Proteomes" id="UP000320095"/>
    </source>
</evidence>
<protein>
    <recommendedName>
        <fullName evidence="3">DUF2188 domain-containing protein</fullName>
    </recommendedName>
</protein>
<dbReference type="RefSeq" id="WP_140687346.1">
    <property type="nucleotide sequence ID" value="NZ_RCZG01000001.1"/>
</dbReference>
<reference evidence="1 2" key="1">
    <citation type="journal article" date="2019" name="Environ. Microbiol.">
        <title>Species interactions and distinct microbial communities in high Arctic permafrost affected cryosols are associated with the CH4 and CO2 gas fluxes.</title>
        <authorList>
            <person name="Altshuler I."/>
            <person name="Hamel J."/>
            <person name="Turney S."/>
            <person name="Magnuson E."/>
            <person name="Levesque R."/>
            <person name="Greer C."/>
            <person name="Whyte L.G."/>
        </authorList>
    </citation>
    <scope>NUCLEOTIDE SEQUENCE [LARGE SCALE GENOMIC DNA]</scope>
    <source>
        <strain evidence="1 2">S5.20</strain>
    </source>
</reference>
<organism evidence="1 2">
    <name type="scientific">Mycolicibacterium hodleri</name>
    <dbReference type="NCBI Taxonomy" id="49897"/>
    <lineage>
        <taxon>Bacteria</taxon>
        <taxon>Bacillati</taxon>
        <taxon>Actinomycetota</taxon>
        <taxon>Actinomycetes</taxon>
        <taxon>Mycobacteriales</taxon>
        <taxon>Mycobacteriaceae</taxon>
        <taxon>Mycolicibacterium</taxon>
    </lineage>
</organism>
<keyword evidence="2" id="KW-1185">Reference proteome</keyword>
<proteinExistence type="predicted"/>
<accession>A0A502EJE2</accession>
<dbReference type="AlphaFoldDB" id="A0A502EJE2"/>
<sequence>MPSEVMHDSPLEFMQEAANSGKCVAQSVIPNDDGTYWVACSCDQWEFEAPSREEGLDAARRHTGHLN</sequence>
<name>A0A502EJE2_9MYCO</name>
<dbReference type="EMBL" id="RCZG01000001">
    <property type="protein sequence ID" value="TPG36616.1"/>
    <property type="molecule type" value="Genomic_DNA"/>
</dbReference>
<evidence type="ECO:0000313" key="1">
    <source>
        <dbReference type="EMBL" id="TPG36616.1"/>
    </source>
</evidence>